<proteinExistence type="predicted"/>
<protein>
    <submittedName>
        <fullName evidence="1">Uncharacterized protein</fullName>
    </submittedName>
</protein>
<sequence length="67" mass="7017">MNRLQESLLDEDENPAMQAGAAAMPPVLGAGCLSRFDPDALNSQSGSDYAEAPRLLALLRQQAGESG</sequence>
<dbReference type="AlphaFoldDB" id="A0A1I4SC81"/>
<evidence type="ECO:0000313" key="2">
    <source>
        <dbReference type="Proteomes" id="UP000243629"/>
    </source>
</evidence>
<evidence type="ECO:0000313" key="1">
    <source>
        <dbReference type="EMBL" id="SFM61944.1"/>
    </source>
</evidence>
<dbReference type="PROSITE" id="PS51257">
    <property type="entry name" value="PROKAR_LIPOPROTEIN"/>
    <property type="match status" value="1"/>
</dbReference>
<keyword evidence="2" id="KW-1185">Reference proteome</keyword>
<gene>
    <name evidence="1" type="ORF">SAMN05216217_109115</name>
</gene>
<accession>A0A1I4SC81</accession>
<dbReference type="Proteomes" id="UP000243629">
    <property type="component" value="Unassembled WGS sequence"/>
</dbReference>
<dbReference type="EMBL" id="FOUI01000009">
    <property type="protein sequence ID" value="SFM61944.1"/>
    <property type="molecule type" value="Genomic_DNA"/>
</dbReference>
<dbReference type="RefSeq" id="WP_093476228.1">
    <property type="nucleotide sequence ID" value="NZ_FOUI01000009.1"/>
</dbReference>
<dbReference type="STRING" id="1720063.SAMN05216217_109115"/>
<organism evidence="1 2">
    <name type="scientific">Halopseudomonas yangmingensis</name>
    <dbReference type="NCBI Taxonomy" id="1720063"/>
    <lineage>
        <taxon>Bacteria</taxon>
        <taxon>Pseudomonadati</taxon>
        <taxon>Pseudomonadota</taxon>
        <taxon>Gammaproteobacteria</taxon>
        <taxon>Pseudomonadales</taxon>
        <taxon>Pseudomonadaceae</taxon>
        <taxon>Halopseudomonas</taxon>
    </lineage>
</organism>
<name>A0A1I4SC81_9GAMM</name>
<reference evidence="2" key="1">
    <citation type="submission" date="2016-10" db="EMBL/GenBank/DDBJ databases">
        <authorList>
            <person name="Varghese N."/>
            <person name="Submissions S."/>
        </authorList>
    </citation>
    <scope>NUCLEOTIDE SEQUENCE [LARGE SCALE GENOMIC DNA]</scope>
    <source>
        <strain evidence="2">DSM 24213</strain>
    </source>
</reference>